<name>A0A2V0PHV2_9CHLO</name>
<feature type="active site" description="Proton acceptor" evidence="6">
    <location>
        <position position="250"/>
    </location>
</feature>
<gene>
    <name evidence="9" type="ORF">Rsub_12317</name>
</gene>
<feature type="binding site" evidence="7">
    <location>
        <position position="29"/>
    </location>
    <ligand>
        <name>glyoxylate</name>
        <dbReference type="ChEBI" id="CHEBI:36655"/>
    </ligand>
</feature>
<feature type="binding site" evidence="7">
    <location>
        <begin position="291"/>
        <end position="295"/>
    </location>
    <ligand>
        <name>FMN</name>
        <dbReference type="ChEBI" id="CHEBI:58210"/>
    </ligand>
</feature>
<dbReference type="FunCoup" id="A0A2V0PHV2">
    <property type="interactions" value="1381"/>
</dbReference>
<dbReference type="PANTHER" id="PTHR10578">
    <property type="entry name" value="S -2-HYDROXY-ACID OXIDASE-RELATED"/>
    <property type="match status" value="1"/>
</dbReference>
<keyword evidence="2 7" id="KW-0285">Flavoprotein</keyword>
<keyword evidence="3 7" id="KW-0288">FMN</keyword>
<accession>A0A2V0PHV2</accession>
<dbReference type="InterPro" id="IPR037396">
    <property type="entry name" value="FMN_HAD"/>
</dbReference>
<feature type="binding site" evidence="7">
    <location>
        <position position="226"/>
    </location>
    <ligand>
        <name>FMN</name>
        <dbReference type="ChEBI" id="CHEBI:58210"/>
    </ligand>
</feature>
<evidence type="ECO:0000256" key="1">
    <source>
        <dbReference type="ARBA" id="ARBA00001917"/>
    </source>
</evidence>
<feature type="binding site" evidence="7">
    <location>
        <begin position="314"/>
        <end position="315"/>
    </location>
    <ligand>
        <name>FMN</name>
        <dbReference type="ChEBI" id="CHEBI:58210"/>
    </ligand>
</feature>
<organism evidence="9 10">
    <name type="scientific">Raphidocelis subcapitata</name>
    <dbReference type="NCBI Taxonomy" id="307507"/>
    <lineage>
        <taxon>Eukaryota</taxon>
        <taxon>Viridiplantae</taxon>
        <taxon>Chlorophyta</taxon>
        <taxon>core chlorophytes</taxon>
        <taxon>Chlorophyceae</taxon>
        <taxon>CS clade</taxon>
        <taxon>Sphaeropleales</taxon>
        <taxon>Selenastraceae</taxon>
        <taxon>Raphidocelis</taxon>
    </lineage>
</organism>
<comment type="cofactor">
    <cofactor evidence="1">
        <name>FMN</name>
        <dbReference type="ChEBI" id="CHEBI:58210"/>
    </cofactor>
</comment>
<evidence type="ECO:0000256" key="7">
    <source>
        <dbReference type="PIRSR" id="PIRSR000138-2"/>
    </source>
</evidence>
<feature type="domain" description="FMN hydroxy acid dehydrogenase" evidence="8">
    <location>
        <begin position="3"/>
        <end position="365"/>
    </location>
</feature>
<dbReference type="InterPro" id="IPR013785">
    <property type="entry name" value="Aldolase_TIM"/>
</dbReference>
<keyword evidence="4" id="KW-0560">Oxidoreductase</keyword>
<feature type="binding site" evidence="7">
    <location>
        <begin position="82"/>
        <end position="84"/>
    </location>
    <ligand>
        <name>FMN</name>
        <dbReference type="ChEBI" id="CHEBI:58210"/>
    </ligand>
</feature>
<dbReference type="PIRSF" id="PIRSF000138">
    <property type="entry name" value="Al-hdrx_acd_dh"/>
    <property type="match status" value="1"/>
</dbReference>
<dbReference type="CDD" id="cd02809">
    <property type="entry name" value="alpha_hydroxyacid_oxid_FMN"/>
    <property type="match status" value="1"/>
</dbReference>
<dbReference type="InParanoid" id="A0A2V0PHV2"/>
<dbReference type="Proteomes" id="UP000247498">
    <property type="component" value="Unassembled WGS sequence"/>
</dbReference>
<protein>
    <submittedName>
        <fullName evidence="9">Aldolase-type TIM barrel family</fullName>
    </submittedName>
</protein>
<dbReference type="PANTHER" id="PTHR10578:SF107">
    <property type="entry name" value="2-HYDROXYACID OXIDASE 1"/>
    <property type="match status" value="1"/>
</dbReference>
<dbReference type="AlphaFoldDB" id="A0A2V0PHV2"/>
<feature type="binding site" evidence="7">
    <location>
        <position position="132"/>
    </location>
    <ligand>
        <name>glyoxylate</name>
        <dbReference type="ChEBI" id="CHEBI:36655"/>
    </ligand>
</feature>
<sequence>MADVCPEFINLEEVEALAKGQMAKMAFDYYAAGAETETAVRDNRAAFGRYRLLPRIMRDVSQVDTSCEFLGRRISMPVLVAPMAMHGLAHPDKELATARGAAAQGVPMCVSTMATSSIAEVASAGHPFALFQLYVIKDRAIVEGWVREAERLGYKALQGGGGSGGGGGGGGGGEGAGPDAAALLQARAADYGSGLFELFAREVDDTLTWDAITWLRGVTKLPVFVKGVLSPADARIALDHGAAGIIVSNHGGRQLDYSVTALDMLPRVAAAVRAHARGGRAGAARVPVLVDGGIRRGTDVIKALALGADAVLVGRPVLYGLAVGGQPGVERVLGVLRQELELGMALCGAVRVGDITSELLLQVAAGPAPVEAPEGPAAGGRAAV</sequence>
<evidence type="ECO:0000256" key="2">
    <source>
        <dbReference type="ARBA" id="ARBA00022630"/>
    </source>
</evidence>
<dbReference type="PROSITE" id="PS51349">
    <property type="entry name" value="FMN_HYDROXY_ACID_DH_2"/>
    <property type="match status" value="1"/>
</dbReference>
<dbReference type="Pfam" id="PF01070">
    <property type="entry name" value="FMN_dh"/>
    <property type="match status" value="2"/>
</dbReference>
<evidence type="ECO:0000256" key="5">
    <source>
        <dbReference type="ARBA" id="ARBA00024042"/>
    </source>
</evidence>
<evidence type="ECO:0000259" key="8">
    <source>
        <dbReference type="PROSITE" id="PS51349"/>
    </source>
</evidence>
<dbReference type="EMBL" id="BDRX01000156">
    <property type="protein sequence ID" value="GBF99384.1"/>
    <property type="molecule type" value="Genomic_DNA"/>
</dbReference>
<keyword evidence="10" id="KW-1185">Reference proteome</keyword>
<dbReference type="Gene3D" id="3.20.20.70">
    <property type="entry name" value="Aldolase class I"/>
    <property type="match status" value="2"/>
</dbReference>
<feature type="binding site" evidence="7">
    <location>
        <position position="250"/>
    </location>
    <ligand>
        <name>glyoxylate</name>
        <dbReference type="ChEBI" id="CHEBI:36655"/>
    </ligand>
</feature>
<evidence type="ECO:0000256" key="4">
    <source>
        <dbReference type="ARBA" id="ARBA00023002"/>
    </source>
</evidence>
<dbReference type="GO" id="GO:0010181">
    <property type="term" value="F:FMN binding"/>
    <property type="evidence" value="ECO:0007669"/>
    <property type="project" value="InterPro"/>
</dbReference>
<dbReference type="OrthoDB" id="25826at2759"/>
<comment type="similarity">
    <text evidence="5">Belongs to the FMN-dependent alpha-hydroxy acid dehydrogenase family.</text>
</comment>
<evidence type="ECO:0000313" key="10">
    <source>
        <dbReference type="Proteomes" id="UP000247498"/>
    </source>
</evidence>
<dbReference type="SUPFAM" id="SSF51395">
    <property type="entry name" value="FMN-linked oxidoreductases"/>
    <property type="match status" value="1"/>
</dbReference>
<evidence type="ECO:0000313" key="9">
    <source>
        <dbReference type="EMBL" id="GBF99384.1"/>
    </source>
</evidence>
<feature type="binding site" evidence="7">
    <location>
        <position position="111"/>
    </location>
    <ligand>
        <name>FMN</name>
        <dbReference type="ChEBI" id="CHEBI:58210"/>
    </ligand>
</feature>
<dbReference type="InterPro" id="IPR012133">
    <property type="entry name" value="Alpha-hydoxy_acid_DH_FMN"/>
</dbReference>
<comment type="caution">
    <text evidence="9">The sequence shown here is derived from an EMBL/GenBank/DDBJ whole genome shotgun (WGS) entry which is preliminary data.</text>
</comment>
<dbReference type="GO" id="GO:0016491">
    <property type="term" value="F:oxidoreductase activity"/>
    <property type="evidence" value="ECO:0007669"/>
    <property type="project" value="UniProtKB-KW"/>
</dbReference>
<reference evidence="9 10" key="1">
    <citation type="journal article" date="2018" name="Sci. Rep.">
        <title>Raphidocelis subcapitata (=Pseudokirchneriella subcapitata) provides an insight into genome evolution and environmental adaptations in the Sphaeropleales.</title>
        <authorList>
            <person name="Suzuki S."/>
            <person name="Yamaguchi H."/>
            <person name="Nakajima N."/>
            <person name="Kawachi M."/>
        </authorList>
    </citation>
    <scope>NUCLEOTIDE SEQUENCE [LARGE SCALE GENOMIC DNA]</scope>
    <source>
        <strain evidence="9 10">NIES-35</strain>
    </source>
</reference>
<feature type="binding site" evidence="7">
    <location>
        <position position="253"/>
    </location>
    <ligand>
        <name>glyoxylate</name>
        <dbReference type="ChEBI" id="CHEBI:36655"/>
    </ligand>
</feature>
<evidence type="ECO:0000256" key="3">
    <source>
        <dbReference type="ARBA" id="ARBA00022643"/>
    </source>
</evidence>
<dbReference type="STRING" id="307507.A0A2V0PHV2"/>
<feature type="binding site" evidence="7">
    <location>
        <position position="134"/>
    </location>
    <ligand>
        <name>glyoxylate</name>
        <dbReference type="ChEBI" id="CHEBI:36655"/>
    </ligand>
</feature>
<evidence type="ECO:0000256" key="6">
    <source>
        <dbReference type="PIRSR" id="PIRSR000138-1"/>
    </source>
</evidence>
<dbReference type="PROSITE" id="PS00557">
    <property type="entry name" value="FMN_HYDROXY_ACID_DH_1"/>
    <property type="match status" value="1"/>
</dbReference>
<dbReference type="InterPro" id="IPR000262">
    <property type="entry name" value="FMN-dep_DH"/>
</dbReference>
<feature type="binding site" evidence="7">
    <location>
        <position position="248"/>
    </location>
    <ligand>
        <name>FMN</name>
        <dbReference type="ChEBI" id="CHEBI:58210"/>
    </ligand>
</feature>
<dbReference type="InterPro" id="IPR008259">
    <property type="entry name" value="FMN_hydac_DH_AS"/>
</dbReference>
<proteinExistence type="inferred from homology"/>